<dbReference type="InterPro" id="IPR036259">
    <property type="entry name" value="MFS_trans_sf"/>
</dbReference>
<keyword evidence="5 9" id="KW-0812">Transmembrane</keyword>
<feature type="transmembrane region" description="Helical" evidence="9">
    <location>
        <begin position="280"/>
        <end position="304"/>
    </location>
</feature>
<evidence type="ECO:0000256" key="5">
    <source>
        <dbReference type="ARBA" id="ARBA00022692"/>
    </source>
</evidence>
<dbReference type="Gene3D" id="1.20.1250.20">
    <property type="entry name" value="MFS general substrate transporter like domains"/>
    <property type="match status" value="3"/>
</dbReference>
<keyword evidence="3" id="KW-0813">Transport</keyword>
<protein>
    <recommendedName>
        <fullName evidence="10">Major facilitator superfamily (MFS) profile domain-containing protein</fullName>
    </recommendedName>
</protein>
<evidence type="ECO:0000256" key="2">
    <source>
        <dbReference type="ARBA" id="ARBA00010992"/>
    </source>
</evidence>
<evidence type="ECO:0000256" key="6">
    <source>
        <dbReference type="ARBA" id="ARBA00022989"/>
    </source>
</evidence>
<feature type="transmembrane region" description="Helical" evidence="9">
    <location>
        <begin position="89"/>
        <end position="107"/>
    </location>
</feature>
<evidence type="ECO:0000256" key="1">
    <source>
        <dbReference type="ARBA" id="ARBA00004141"/>
    </source>
</evidence>
<evidence type="ECO:0000259" key="10">
    <source>
        <dbReference type="PROSITE" id="PS50850"/>
    </source>
</evidence>
<gene>
    <name evidence="11" type="ORF">V6N11_016967</name>
</gene>
<keyword evidence="12" id="KW-1185">Reference proteome</keyword>
<evidence type="ECO:0000256" key="7">
    <source>
        <dbReference type="ARBA" id="ARBA00023136"/>
    </source>
</evidence>
<reference evidence="11 12" key="1">
    <citation type="journal article" date="2024" name="G3 (Bethesda)">
        <title>Genome assembly of Hibiscus sabdariffa L. provides insights into metabolisms of medicinal natural products.</title>
        <authorList>
            <person name="Kim T."/>
        </authorList>
    </citation>
    <scope>NUCLEOTIDE SEQUENCE [LARGE SCALE GENOMIC DNA]</scope>
    <source>
        <strain evidence="11">TK-2024</strain>
        <tissue evidence="11">Old leaves</tissue>
    </source>
</reference>
<feature type="transmembrane region" description="Helical" evidence="9">
    <location>
        <begin position="334"/>
        <end position="353"/>
    </location>
</feature>
<dbReference type="SUPFAM" id="SSF103473">
    <property type="entry name" value="MFS general substrate transporter"/>
    <property type="match status" value="1"/>
</dbReference>
<comment type="caution">
    <text evidence="11">The sequence shown here is derived from an EMBL/GenBank/DDBJ whole genome shotgun (WGS) entry which is preliminary data.</text>
</comment>
<keyword evidence="4" id="KW-0762">Sugar transport</keyword>
<evidence type="ECO:0000256" key="8">
    <source>
        <dbReference type="SAM" id="MobiDB-lite"/>
    </source>
</evidence>
<evidence type="ECO:0000313" key="12">
    <source>
        <dbReference type="Proteomes" id="UP001396334"/>
    </source>
</evidence>
<feature type="transmembrane region" description="Helical" evidence="9">
    <location>
        <begin position="147"/>
        <end position="168"/>
    </location>
</feature>
<keyword evidence="6 9" id="KW-1133">Transmembrane helix</keyword>
<evidence type="ECO:0000313" key="11">
    <source>
        <dbReference type="EMBL" id="KAK9041879.1"/>
    </source>
</evidence>
<dbReference type="InterPro" id="IPR005828">
    <property type="entry name" value="MFS_sugar_transport-like"/>
</dbReference>
<dbReference type="PANTHER" id="PTHR48021:SF93">
    <property type="entry name" value="SUGAR TRANSPORTER ERD6-LIKE 1-RELATED"/>
    <property type="match status" value="1"/>
</dbReference>
<feature type="transmembrane region" description="Helical" evidence="9">
    <location>
        <begin position="449"/>
        <end position="477"/>
    </location>
</feature>
<dbReference type="Pfam" id="PF00083">
    <property type="entry name" value="Sugar_tr"/>
    <property type="match status" value="2"/>
</dbReference>
<dbReference type="InterPro" id="IPR020846">
    <property type="entry name" value="MFS_dom"/>
</dbReference>
<feature type="transmembrane region" description="Helical" evidence="9">
    <location>
        <begin position="48"/>
        <end position="69"/>
    </location>
</feature>
<feature type="region of interest" description="Disordered" evidence="8">
    <location>
        <begin position="1"/>
        <end position="36"/>
    </location>
</feature>
<dbReference type="InterPro" id="IPR005829">
    <property type="entry name" value="Sugar_transporter_CS"/>
</dbReference>
<dbReference type="PANTHER" id="PTHR48021">
    <property type="match status" value="1"/>
</dbReference>
<dbReference type="PROSITE" id="PS50850">
    <property type="entry name" value="MFS"/>
    <property type="match status" value="1"/>
</dbReference>
<dbReference type="Proteomes" id="UP001396334">
    <property type="component" value="Unassembled WGS sequence"/>
</dbReference>
<name>A0ABR2TWY5_9ROSI</name>
<feature type="domain" description="Major facilitator superfamily (MFS) profile" evidence="10">
    <location>
        <begin position="52"/>
        <end position="500"/>
    </location>
</feature>
<accession>A0ABR2TWY5</accession>
<dbReference type="PROSITE" id="PS00216">
    <property type="entry name" value="SUGAR_TRANSPORT_1"/>
    <property type="match status" value="1"/>
</dbReference>
<feature type="transmembrane region" description="Helical" evidence="9">
    <location>
        <begin position="180"/>
        <end position="200"/>
    </location>
</feature>
<feature type="transmembrane region" description="Helical" evidence="9">
    <location>
        <begin position="119"/>
        <end position="141"/>
    </location>
</feature>
<comment type="similarity">
    <text evidence="2">Belongs to the major facilitator superfamily. Sugar transporter (TC 2.A.1.1) family.</text>
</comment>
<evidence type="ECO:0000256" key="4">
    <source>
        <dbReference type="ARBA" id="ARBA00022597"/>
    </source>
</evidence>
<evidence type="ECO:0000256" key="3">
    <source>
        <dbReference type="ARBA" id="ARBA00022448"/>
    </source>
</evidence>
<feature type="transmembrane region" description="Helical" evidence="9">
    <location>
        <begin position="424"/>
        <end position="443"/>
    </location>
</feature>
<comment type="subcellular location">
    <subcellularLocation>
        <location evidence="1">Membrane</location>
        <topology evidence="1">Multi-pass membrane protein</topology>
    </subcellularLocation>
</comment>
<evidence type="ECO:0000256" key="9">
    <source>
        <dbReference type="SAM" id="Phobius"/>
    </source>
</evidence>
<dbReference type="EMBL" id="JBBPBN010000004">
    <property type="protein sequence ID" value="KAK9041879.1"/>
    <property type="molecule type" value="Genomic_DNA"/>
</dbReference>
<dbReference type="InterPro" id="IPR050549">
    <property type="entry name" value="MFS_Trehalose_Transporter"/>
</dbReference>
<proteinExistence type="inferred from homology"/>
<sequence>MEEGLLTSRSLLTPNGTKPTSNGSGGDDSLTDDLNLPSPPEASSITPVLFFSTFVAVCGSFCYGCSIGYSSPAKTGIMEDLGLSVPEFSVFGSILTIGAMVGAILSGKIADLIGRKRTMWFSEVFFIAGWLAIASAKNALWLDIGRLLIGIGVSVTCYVVPVYIAEITPKTHRGSFASSNPLMITSGTTFMFLIGTFISWRTLAMIGRSRPNVLQQLGGSSPIVYYIGSIFEEAGISSNLGLQVLSFVQVSSGGMCFACFLQGLSFCFKDLPNLKALTPFLELTGALICATAFTIGLGGIPWIIMSEVIPINIKAKAGSLATLVHWSTAWLTTYSFNFMMEWSSAVFSVWFNIDDRSNDRCCKEWENSRLRWSNMCKIGKWKECEASLQRDNADISDEADEIIGYTEQLQQLSESMFDLFQKEYAWSISLTVGVGWPMVLQQFGRIDGIAFYASSIFESACTVIRVHIYIILINAFLNDRKNLQYVPMTALGVILLDKSG</sequence>
<organism evidence="11 12">
    <name type="scientific">Hibiscus sabdariffa</name>
    <name type="common">roselle</name>
    <dbReference type="NCBI Taxonomy" id="183260"/>
    <lineage>
        <taxon>Eukaryota</taxon>
        <taxon>Viridiplantae</taxon>
        <taxon>Streptophyta</taxon>
        <taxon>Embryophyta</taxon>
        <taxon>Tracheophyta</taxon>
        <taxon>Spermatophyta</taxon>
        <taxon>Magnoliopsida</taxon>
        <taxon>eudicotyledons</taxon>
        <taxon>Gunneridae</taxon>
        <taxon>Pentapetalae</taxon>
        <taxon>rosids</taxon>
        <taxon>malvids</taxon>
        <taxon>Malvales</taxon>
        <taxon>Malvaceae</taxon>
        <taxon>Malvoideae</taxon>
        <taxon>Hibiscus</taxon>
    </lineage>
</organism>
<feature type="compositionally biased region" description="Polar residues" evidence="8">
    <location>
        <begin position="7"/>
        <end position="19"/>
    </location>
</feature>
<keyword evidence="7 9" id="KW-0472">Membrane</keyword>